<accession>A0AAD4W1D7</accession>
<evidence type="ECO:0000313" key="2">
    <source>
        <dbReference type="Proteomes" id="UP001054821"/>
    </source>
</evidence>
<organism evidence="1 2">
    <name type="scientific">Prunus dulcis</name>
    <name type="common">Almond</name>
    <name type="synonym">Amygdalus dulcis</name>
    <dbReference type="NCBI Taxonomy" id="3755"/>
    <lineage>
        <taxon>Eukaryota</taxon>
        <taxon>Viridiplantae</taxon>
        <taxon>Streptophyta</taxon>
        <taxon>Embryophyta</taxon>
        <taxon>Tracheophyta</taxon>
        <taxon>Spermatophyta</taxon>
        <taxon>Magnoliopsida</taxon>
        <taxon>eudicotyledons</taxon>
        <taxon>Gunneridae</taxon>
        <taxon>Pentapetalae</taxon>
        <taxon>rosids</taxon>
        <taxon>fabids</taxon>
        <taxon>Rosales</taxon>
        <taxon>Rosaceae</taxon>
        <taxon>Amygdaloideae</taxon>
        <taxon>Amygdaleae</taxon>
        <taxon>Prunus</taxon>
    </lineage>
</organism>
<keyword evidence="2" id="KW-1185">Reference proteome</keyword>
<dbReference type="AlphaFoldDB" id="A0AAD4W1D7"/>
<evidence type="ECO:0000313" key="1">
    <source>
        <dbReference type="EMBL" id="KAI5335160.1"/>
    </source>
</evidence>
<comment type="caution">
    <text evidence="1">The sequence shown here is derived from an EMBL/GenBank/DDBJ whole genome shotgun (WGS) entry which is preliminary data.</text>
</comment>
<reference evidence="1 2" key="1">
    <citation type="journal article" date="2022" name="G3 (Bethesda)">
        <title>Whole-genome sequence and methylome profiling of the almond [Prunus dulcis (Mill.) D.A. Webb] cultivar 'Nonpareil'.</title>
        <authorList>
            <person name="D'Amico-Willman K.M."/>
            <person name="Ouma W.Z."/>
            <person name="Meulia T."/>
            <person name="Sideli G.M."/>
            <person name="Gradziel T.M."/>
            <person name="Fresnedo-Ramirez J."/>
        </authorList>
    </citation>
    <scope>NUCLEOTIDE SEQUENCE [LARGE SCALE GENOMIC DNA]</scope>
    <source>
        <strain evidence="1">Clone GOH B32 T37-40</strain>
    </source>
</reference>
<name>A0AAD4W1D7_PRUDU</name>
<proteinExistence type="predicted"/>
<dbReference type="Proteomes" id="UP001054821">
    <property type="component" value="Chromosome 4"/>
</dbReference>
<dbReference type="EMBL" id="JAJFAZ020000004">
    <property type="protein sequence ID" value="KAI5335160.1"/>
    <property type="molecule type" value="Genomic_DNA"/>
</dbReference>
<sequence length="134" mass="14858">MGNQGGLLELARGLLERVWSRGRLLQNVGSISTSWWQRGFRRSGVRSRGGFAPGAFASNPGCLDGFGGLKNRRNGFLENTLSITRALNESTNLWERFSSDENIRLRFYLPLSPCKTNQNKRTTPGSVGQRPSNA</sequence>
<gene>
    <name evidence="1" type="ORF">L3X38_025293</name>
</gene>
<protein>
    <submittedName>
        <fullName evidence="1">Uncharacterized protein</fullName>
    </submittedName>
</protein>